<reference evidence="1" key="1">
    <citation type="submission" date="2010-01" db="EMBL/GenBank/DDBJ databases">
        <title>Genome fragments of uncultured bacteria from the North Pacific subtropical Gyre.</title>
        <authorList>
            <person name="Pham V.D."/>
            <person name="Delong E.F."/>
        </authorList>
    </citation>
    <scope>NUCLEOTIDE SEQUENCE</scope>
</reference>
<accession>E7C532</accession>
<dbReference type="EMBL" id="GU567989">
    <property type="protein sequence ID" value="ADI22556.1"/>
    <property type="molecule type" value="Genomic_DNA"/>
</dbReference>
<dbReference type="AlphaFoldDB" id="E7C532"/>
<name>E7C532_9GAMM</name>
<evidence type="ECO:0000313" key="1">
    <source>
        <dbReference type="EMBL" id="ADI22556.1"/>
    </source>
</evidence>
<proteinExistence type="predicted"/>
<protein>
    <submittedName>
        <fullName evidence="1">Uncharacterized protein</fullName>
    </submittedName>
</protein>
<organism evidence="1">
    <name type="scientific">uncultured Oceanospirillales bacterium HF0500_09M11</name>
    <dbReference type="NCBI Taxonomy" id="723621"/>
    <lineage>
        <taxon>Bacteria</taxon>
        <taxon>Pseudomonadati</taxon>
        <taxon>Pseudomonadota</taxon>
        <taxon>Gammaproteobacteria</taxon>
        <taxon>Oceanospirillales</taxon>
        <taxon>environmental samples</taxon>
    </lineage>
</organism>
<sequence length="65" mass="6849">MPRTESAAYTSDLSRGSSVLALVDYLVGLDPGHHATQLLTDLLDGVLGVEPTAGRSCSGSWSYPR</sequence>